<reference evidence="2 3" key="1">
    <citation type="submission" date="2020-04" db="EMBL/GenBank/DDBJ databases">
        <authorList>
            <person name="Hitch T.C.A."/>
            <person name="Wylensek D."/>
            <person name="Clavel T."/>
        </authorList>
    </citation>
    <scope>NUCLEOTIDE SEQUENCE [LARGE SCALE GENOMIC DNA]</scope>
    <source>
        <strain evidence="2 3">WCA-389-WT-5H1</strain>
    </source>
</reference>
<sequence length="129" mass="14683">MFDSRIKDLIAGLNVEIKYSSQLDVEGTYLASLNWIIINSNLSEAKQYEVLLHELGHAALQRGETELYHATYALHAKMEADANKFMLKEEVESYLAEHGKDGFSAVKFLERYNLPLNYERLVLDVVAGM</sequence>
<gene>
    <name evidence="2" type="ORF">HF863_05370</name>
</gene>
<proteinExistence type="predicted"/>
<organism evidence="2 3">
    <name type="scientific">Ligilactobacillus agilis</name>
    <dbReference type="NCBI Taxonomy" id="1601"/>
    <lineage>
        <taxon>Bacteria</taxon>
        <taxon>Bacillati</taxon>
        <taxon>Bacillota</taxon>
        <taxon>Bacilli</taxon>
        <taxon>Lactobacillales</taxon>
        <taxon>Lactobacillaceae</taxon>
        <taxon>Ligilactobacillus</taxon>
    </lineage>
</organism>
<dbReference type="Gene3D" id="1.10.10.2910">
    <property type="match status" value="1"/>
</dbReference>
<evidence type="ECO:0000313" key="3">
    <source>
        <dbReference type="Proteomes" id="UP000563853"/>
    </source>
</evidence>
<evidence type="ECO:0000259" key="1">
    <source>
        <dbReference type="Pfam" id="PF06114"/>
    </source>
</evidence>
<protein>
    <submittedName>
        <fullName evidence="2">ImmA/IrrE family metallo-endopeptidase</fullName>
    </submittedName>
</protein>
<accession>A0A848C3K6</accession>
<dbReference type="RefSeq" id="WP_170091551.1">
    <property type="nucleotide sequence ID" value="NZ_JABAFP010000016.1"/>
</dbReference>
<dbReference type="EMBL" id="JABAFP010000016">
    <property type="protein sequence ID" value="NME42195.1"/>
    <property type="molecule type" value="Genomic_DNA"/>
</dbReference>
<name>A0A848C3K6_9LACO</name>
<dbReference type="InterPro" id="IPR010359">
    <property type="entry name" value="IrrE_HExxH"/>
</dbReference>
<comment type="caution">
    <text evidence="2">The sequence shown here is derived from an EMBL/GenBank/DDBJ whole genome shotgun (WGS) entry which is preliminary data.</text>
</comment>
<dbReference type="AlphaFoldDB" id="A0A848C3K6"/>
<evidence type="ECO:0000313" key="2">
    <source>
        <dbReference type="EMBL" id="NME42195.1"/>
    </source>
</evidence>
<dbReference type="Proteomes" id="UP000563853">
    <property type="component" value="Unassembled WGS sequence"/>
</dbReference>
<feature type="domain" description="IrrE N-terminal-like" evidence="1">
    <location>
        <begin position="33"/>
        <end position="91"/>
    </location>
</feature>
<dbReference type="Pfam" id="PF06114">
    <property type="entry name" value="Peptidase_M78"/>
    <property type="match status" value="1"/>
</dbReference>